<comment type="caution">
    <text evidence="8">The sequence shown here is derived from an EMBL/GenBank/DDBJ whole genome shotgun (WGS) entry which is preliminary data.</text>
</comment>
<protein>
    <recommendedName>
        <fullName evidence="10">DoxX family protein</fullName>
    </recommendedName>
</protein>
<dbReference type="Pfam" id="PF07681">
    <property type="entry name" value="DoxX"/>
    <property type="match status" value="1"/>
</dbReference>
<dbReference type="RefSeq" id="WP_344818095.1">
    <property type="nucleotide sequence ID" value="NZ_BAABCP010000001.1"/>
</dbReference>
<evidence type="ECO:0000256" key="2">
    <source>
        <dbReference type="ARBA" id="ARBA00006679"/>
    </source>
</evidence>
<accession>A0ABP7MXP8</accession>
<evidence type="ECO:0000256" key="4">
    <source>
        <dbReference type="ARBA" id="ARBA00022692"/>
    </source>
</evidence>
<comment type="similarity">
    <text evidence="2">Belongs to the DoxX family.</text>
</comment>
<feature type="transmembrane region" description="Helical" evidence="7">
    <location>
        <begin position="111"/>
        <end position="137"/>
    </location>
</feature>
<evidence type="ECO:0000256" key="3">
    <source>
        <dbReference type="ARBA" id="ARBA00022475"/>
    </source>
</evidence>
<keyword evidence="4 7" id="KW-0812">Transmembrane</keyword>
<evidence type="ECO:0000313" key="9">
    <source>
        <dbReference type="Proteomes" id="UP001501591"/>
    </source>
</evidence>
<proteinExistence type="inferred from homology"/>
<keyword evidence="3" id="KW-1003">Cell membrane</keyword>
<dbReference type="InterPro" id="IPR032808">
    <property type="entry name" value="DoxX"/>
</dbReference>
<keyword evidence="9" id="KW-1185">Reference proteome</keyword>
<feature type="transmembrane region" description="Helical" evidence="7">
    <location>
        <begin position="6"/>
        <end position="26"/>
    </location>
</feature>
<reference evidence="9" key="1">
    <citation type="journal article" date="2019" name="Int. J. Syst. Evol. Microbiol.">
        <title>The Global Catalogue of Microorganisms (GCM) 10K type strain sequencing project: providing services to taxonomists for standard genome sequencing and annotation.</title>
        <authorList>
            <consortium name="The Broad Institute Genomics Platform"/>
            <consortium name="The Broad Institute Genome Sequencing Center for Infectious Disease"/>
            <person name="Wu L."/>
            <person name="Ma J."/>
        </authorList>
    </citation>
    <scope>NUCLEOTIDE SEQUENCE [LARGE SCALE GENOMIC DNA]</scope>
    <source>
        <strain evidence="9">JCM 17024</strain>
    </source>
</reference>
<evidence type="ECO:0000256" key="1">
    <source>
        <dbReference type="ARBA" id="ARBA00004651"/>
    </source>
</evidence>
<dbReference type="InterPro" id="IPR051907">
    <property type="entry name" value="DoxX-like_oxidoreductase"/>
</dbReference>
<keyword evidence="6 7" id="KW-0472">Membrane</keyword>
<keyword evidence="5 7" id="KW-1133">Transmembrane helix</keyword>
<dbReference type="PANTHER" id="PTHR33452:SF1">
    <property type="entry name" value="INNER MEMBRANE PROTEIN YPHA-RELATED"/>
    <property type="match status" value="1"/>
</dbReference>
<evidence type="ECO:0008006" key="10">
    <source>
        <dbReference type="Google" id="ProtNLM"/>
    </source>
</evidence>
<sequence length="173" mass="17561">MNEIDLGFDIGMLLVRVYLGVNFIAYGGQKLFGLFGGPGLKGWSSYLRSLRMRSAGIIGPISAACEAGAAILMLLGLLIPLAAAGLIASMLVATFAVHWKNGYFNAKGGFTYPLAIIVLASAVAFAGPGSFAVGATWWQTLDLGAVGGLVALGLGVIGAGGALLTRVPEASAS</sequence>
<evidence type="ECO:0000256" key="6">
    <source>
        <dbReference type="ARBA" id="ARBA00023136"/>
    </source>
</evidence>
<dbReference type="EMBL" id="BAABCP010000001">
    <property type="protein sequence ID" value="GAA3930860.1"/>
    <property type="molecule type" value="Genomic_DNA"/>
</dbReference>
<evidence type="ECO:0000313" key="8">
    <source>
        <dbReference type="EMBL" id="GAA3930860.1"/>
    </source>
</evidence>
<organism evidence="8 9">
    <name type="scientific">Microbacterium soli</name>
    <dbReference type="NCBI Taxonomy" id="446075"/>
    <lineage>
        <taxon>Bacteria</taxon>
        <taxon>Bacillati</taxon>
        <taxon>Actinomycetota</taxon>
        <taxon>Actinomycetes</taxon>
        <taxon>Micrococcales</taxon>
        <taxon>Microbacteriaceae</taxon>
        <taxon>Microbacterium</taxon>
    </lineage>
</organism>
<feature type="transmembrane region" description="Helical" evidence="7">
    <location>
        <begin position="143"/>
        <end position="164"/>
    </location>
</feature>
<feature type="transmembrane region" description="Helical" evidence="7">
    <location>
        <begin position="81"/>
        <end position="99"/>
    </location>
</feature>
<name>A0ABP7MXP8_9MICO</name>
<dbReference type="Proteomes" id="UP001501591">
    <property type="component" value="Unassembled WGS sequence"/>
</dbReference>
<evidence type="ECO:0000256" key="5">
    <source>
        <dbReference type="ARBA" id="ARBA00022989"/>
    </source>
</evidence>
<gene>
    <name evidence="8" type="ORF">GCM10022383_06800</name>
</gene>
<evidence type="ECO:0000256" key="7">
    <source>
        <dbReference type="SAM" id="Phobius"/>
    </source>
</evidence>
<feature type="transmembrane region" description="Helical" evidence="7">
    <location>
        <begin position="55"/>
        <end position="75"/>
    </location>
</feature>
<dbReference type="PANTHER" id="PTHR33452">
    <property type="entry name" value="OXIDOREDUCTASE CATD-RELATED"/>
    <property type="match status" value="1"/>
</dbReference>
<comment type="subcellular location">
    <subcellularLocation>
        <location evidence="1">Cell membrane</location>
        <topology evidence="1">Multi-pass membrane protein</topology>
    </subcellularLocation>
</comment>